<dbReference type="EMBL" id="JH004219">
    <property type="protein sequence ID" value="EGW13947.1"/>
    <property type="molecule type" value="Genomic_DNA"/>
</dbReference>
<dbReference type="InParanoid" id="G3ILR7"/>
<organism evidence="1 2">
    <name type="scientific">Cricetulus griseus</name>
    <name type="common">Chinese hamster</name>
    <name type="synonym">Cricetulus barabensis griseus</name>
    <dbReference type="NCBI Taxonomy" id="10029"/>
    <lineage>
        <taxon>Eukaryota</taxon>
        <taxon>Metazoa</taxon>
        <taxon>Chordata</taxon>
        <taxon>Craniata</taxon>
        <taxon>Vertebrata</taxon>
        <taxon>Euteleostomi</taxon>
        <taxon>Mammalia</taxon>
        <taxon>Eutheria</taxon>
        <taxon>Euarchontoglires</taxon>
        <taxon>Glires</taxon>
        <taxon>Rodentia</taxon>
        <taxon>Myomorpha</taxon>
        <taxon>Muroidea</taxon>
        <taxon>Cricetidae</taxon>
        <taxon>Cricetinae</taxon>
        <taxon>Cricetulus</taxon>
    </lineage>
</organism>
<proteinExistence type="predicted"/>
<protein>
    <submittedName>
        <fullName evidence="1">Uncharacterized protein</fullName>
    </submittedName>
</protein>
<reference evidence="2" key="1">
    <citation type="journal article" date="2011" name="Nat. Biotechnol.">
        <title>The genomic sequence of the Chinese hamster ovary (CHO)-K1 cell line.</title>
        <authorList>
            <person name="Xu X."/>
            <person name="Nagarajan H."/>
            <person name="Lewis N.E."/>
            <person name="Pan S."/>
            <person name="Cai Z."/>
            <person name="Liu X."/>
            <person name="Chen W."/>
            <person name="Xie M."/>
            <person name="Wang W."/>
            <person name="Hammond S."/>
            <person name="Andersen M.R."/>
            <person name="Neff N."/>
            <person name="Passarelli B."/>
            <person name="Koh W."/>
            <person name="Fan H.C."/>
            <person name="Wang J."/>
            <person name="Gui Y."/>
            <person name="Lee K.H."/>
            <person name="Betenbaugh M.J."/>
            <person name="Quake S.R."/>
            <person name="Famili I."/>
            <person name="Palsson B.O."/>
            <person name="Wang J."/>
        </authorList>
    </citation>
    <scope>NUCLEOTIDE SEQUENCE [LARGE SCALE GENOMIC DNA]</scope>
    <source>
        <strain evidence="2">CHO K1 cell line</strain>
    </source>
</reference>
<accession>G3ILR7</accession>
<name>G3ILR7_CRIGR</name>
<dbReference type="AlphaFoldDB" id="G3ILR7"/>
<dbReference type="Proteomes" id="UP000001075">
    <property type="component" value="Unassembled WGS sequence"/>
</dbReference>
<gene>
    <name evidence="1" type="ORF">I79_024838</name>
</gene>
<evidence type="ECO:0000313" key="2">
    <source>
        <dbReference type="Proteomes" id="UP000001075"/>
    </source>
</evidence>
<sequence length="76" mass="8554">MAIYHLSMSFQTGPEDRSMKVKLQSRVLPTFTTVRMEYLRPTQKGVGSLQTSWMSTTLSVLTTQSEPASSLWELLG</sequence>
<evidence type="ECO:0000313" key="1">
    <source>
        <dbReference type="EMBL" id="EGW13947.1"/>
    </source>
</evidence>